<evidence type="ECO:0000313" key="1">
    <source>
        <dbReference type="EMBL" id="ANW03281.1"/>
    </source>
</evidence>
<reference evidence="1 2" key="1">
    <citation type="submission" date="2016-07" db="EMBL/GenBank/DDBJ databases">
        <title>Complete genome sequence of Bradyrhizobium icense LMTR 13T, a potential inoculant strain isolated from lima bean (Phaseolus lunatus) in Peru.</title>
        <authorList>
            <person name="Ormeno-Orrillo E."/>
            <person name="Duran D."/>
            <person name="Rogel M.A."/>
            <person name="Rey L."/>
            <person name="Imperial J."/>
            <person name="Ruiz-Argueso T."/>
            <person name="Martinez-Romero E."/>
        </authorList>
    </citation>
    <scope>NUCLEOTIDE SEQUENCE [LARGE SCALE GENOMIC DNA]</scope>
    <source>
        <strain evidence="1 2">LMTR 13</strain>
    </source>
</reference>
<dbReference type="RefSeq" id="WP_065730466.1">
    <property type="nucleotide sequence ID" value="NZ_CP016428.1"/>
</dbReference>
<sequence>MARIALDTGSIRGIGSVVARAHQYAGYRVAVTCAGNTQAADAFHSETAIPVFDREAPHLSPSSFDEIANAKLDMVRLQRTLSFIVFMVIHDLNNLHAVCQRVAALADGKIAALCPLRSVRASGHGGVIPPTATLEGETVGLGVIGKAKE</sequence>
<keyword evidence="2" id="KW-1185">Reference proteome</keyword>
<evidence type="ECO:0000313" key="2">
    <source>
        <dbReference type="Proteomes" id="UP000092839"/>
    </source>
</evidence>
<proteinExistence type="predicted"/>
<dbReference type="EMBL" id="CP016428">
    <property type="protein sequence ID" value="ANW03281.1"/>
    <property type="molecule type" value="Genomic_DNA"/>
</dbReference>
<dbReference type="OrthoDB" id="8236002at2"/>
<dbReference type="AlphaFoldDB" id="A0A1B1UKF5"/>
<protein>
    <submittedName>
        <fullName evidence="1">Uncharacterized protein</fullName>
    </submittedName>
</protein>
<name>A0A1B1UKF5_9BRAD</name>
<dbReference type="KEGG" id="bic:LMTR13_27225"/>
<dbReference type="STRING" id="1274631.LMTR13_27225"/>
<gene>
    <name evidence="1" type="ORF">LMTR13_27225</name>
</gene>
<dbReference type="Proteomes" id="UP000092839">
    <property type="component" value="Chromosome"/>
</dbReference>
<accession>A0A1B1UKF5</accession>
<organism evidence="1 2">
    <name type="scientific">Bradyrhizobium icense</name>
    <dbReference type="NCBI Taxonomy" id="1274631"/>
    <lineage>
        <taxon>Bacteria</taxon>
        <taxon>Pseudomonadati</taxon>
        <taxon>Pseudomonadota</taxon>
        <taxon>Alphaproteobacteria</taxon>
        <taxon>Hyphomicrobiales</taxon>
        <taxon>Nitrobacteraceae</taxon>
        <taxon>Bradyrhizobium</taxon>
    </lineage>
</organism>